<dbReference type="UniPathway" id="UPA00796">
    <property type="reaction ID" value="UER00771"/>
</dbReference>
<dbReference type="InterPro" id="IPR044516">
    <property type="entry name" value="UXS-like"/>
</dbReference>
<organism evidence="6">
    <name type="scientific">uncultured Caudovirales phage</name>
    <dbReference type="NCBI Taxonomy" id="2100421"/>
    <lineage>
        <taxon>Viruses</taxon>
        <taxon>Duplodnaviria</taxon>
        <taxon>Heunggongvirae</taxon>
        <taxon>Uroviricota</taxon>
        <taxon>Caudoviricetes</taxon>
        <taxon>Peduoviridae</taxon>
        <taxon>Maltschvirus</taxon>
        <taxon>Maltschvirus maltsch</taxon>
    </lineage>
</organism>
<protein>
    <submittedName>
        <fullName evidence="6">NAD(P)-binding domain containing protein</fullName>
    </submittedName>
</protein>
<feature type="domain" description="NAD-dependent epimerase/dehydratase" evidence="5">
    <location>
        <begin position="4"/>
        <end position="60"/>
    </location>
</feature>
<dbReference type="GO" id="GO:0048040">
    <property type="term" value="F:UDP-glucuronate decarboxylase activity"/>
    <property type="evidence" value="ECO:0007669"/>
    <property type="project" value="TreeGrafter"/>
</dbReference>
<accession>A0A6J5MA22</accession>
<evidence type="ECO:0000313" key="6">
    <source>
        <dbReference type="EMBL" id="CAB4142971.1"/>
    </source>
</evidence>
<evidence type="ECO:0000256" key="2">
    <source>
        <dbReference type="ARBA" id="ARBA00022793"/>
    </source>
</evidence>
<evidence type="ECO:0000256" key="4">
    <source>
        <dbReference type="ARBA" id="ARBA00023239"/>
    </source>
</evidence>
<dbReference type="InterPro" id="IPR001509">
    <property type="entry name" value="Epimerase_deHydtase"/>
</dbReference>
<evidence type="ECO:0000256" key="3">
    <source>
        <dbReference type="ARBA" id="ARBA00023027"/>
    </source>
</evidence>
<dbReference type="SUPFAM" id="SSF51735">
    <property type="entry name" value="NAD(P)-binding Rossmann-fold domains"/>
    <property type="match status" value="1"/>
</dbReference>
<evidence type="ECO:0000259" key="5">
    <source>
        <dbReference type="Pfam" id="PF01370"/>
    </source>
</evidence>
<dbReference type="GO" id="GO:0042732">
    <property type="term" value="P:D-xylose metabolic process"/>
    <property type="evidence" value="ECO:0007669"/>
    <property type="project" value="InterPro"/>
</dbReference>
<dbReference type="InterPro" id="IPR036291">
    <property type="entry name" value="NAD(P)-bd_dom_sf"/>
</dbReference>
<dbReference type="PANTHER" id="PTHR43078">
    <property type="entry name" value="UDP-GLUCURONIC ACID DECARBOXYLASE-RELATED"/>
    <property type="match status" value="1"/>
</dbReference>
<sequence>MKRVVVTGGAGFIGSHLCRALVRSGAHVVCVDDFTTGTSNNLMDLIDDERFTFIHHDVTAPLPVKGEVH</sequence>
<dbReference type="EMBL" id="LR796413">
    <property type="protein sequence ID" value="CAB4142971.1"/>
    <property type="molecule type" value="Genomic_DNA"/>
</dbReference>
<dbReference type="PANTHER" id="PTHR43078:SF6">
    <property type="entry name" value="UDP-GLUCURONIC ACID DECARBOXYLASE 1"/>
    <property type="match status" value="1"/>
</dbReference>
<keyword evidence="3" id="KW-0520">NAD</keyword>
<dbReference type="Gene3D" id="3.40.50.720">
    <property type="entry name" value="NAD(P)-binding Rossmann-like Domain"/>
    <property type="match status" value="1"/>
</dbReference>
<keyword evidence="2" id="KW-0210">Decarboxylase</keyword>
<gene>
    <name evidence="6" type="ORF">UFOVP452_58</name>
</gene>
<dbReference type="Pfam" id="PF01370">
    <property type="entry name" value="Epimerase"/>
    <property type="match status" value="1"/>
</dbReference>
<dbReference type="GO" id="GO:0070403">
    <property type="term" value="F:NAD+ binding"/>
    <property type="evidence" value="ECO:0007669"/>
    <property type="project" value="InterPro"/>
</dbReference>
<dbReference type="GO" id="GO:0033320">
    <property type="term" value="P:UDP-D-xylose biosynthetic process"/>
    <property type="evidence" value="ECO:0007669"/>
    <property type="project" value="UniProtKB-UniPathway"/>
</dbReference>
<evidence type="ECO:0000256" key="1">
    <source>
        <dbReference type="ARBA" id="ARBA00001911"/>
    </source>
</evidence>
<keyword evidence="4" id="KW-0456">Lyase</keyword>
<proteinExistence type="predicted"/>
<comment type="cofactor">
    <cofactor evidence="1">
        <name>NAD(+)</name>
        <dbReference type="ChEBI" id="CHEBI:57540"/>
    </cofactor>
</comment>
<reference evidence="6" key="1">
    <citation type="submission" date="2020-04" db="EMBL/GenBank/DDBJ databases">
        <authorList>
            <person name="Chiriac C."/>
            <person name="Salcher M."/>
            <person name="Ghai R."/>
            <person name="Kavagutti S V."/>
        </authorList>
    </citation>
    <scope>NUCLEOTIDE SEQUENCE</scope>
</reference>
<feature type="non-terminal residue" evidence="6">
    <location>
        <position position="69"/>
    </location>
</feature>
<name>A0A6J5MA22_9CAUD</name>